<dbReference type="PANTHER" id="PTHR31301:SF186">
    <property type="entry name" value="OS09G0364100 PROTEIN"/>
    <property type="match status" value="1"/>
</dbReference>
<dbReference type="AlphaFoldDB" id="A0A835VNF1"/>
<evidence type="ECO:0000256" key="1">
    <source>
        <dbReference type="ARBA" id="ARBA00005474"/>
    </source>
</evidence>
<accession>A0A835VNF1</accession>
<evidence type="ECO:0000259" key="3">
    <source>
        <dbReference type="PROSITE" id="PS50891"/>
    </source>
</evidence>
<dbReference type="EMBL" id="JADCNM010000001">
    <property type="protein sequence ID" value="KAG0503515.1"/>
    <property type="molecule type" value="Genomic_DNA"/>
</dbReference>
<evidence type="ECO:0000313" key="4">
    <source>
        <dbReference type="EMBL" id="KAG0503515.1"/>
    </source>
</evidence>
<dbReference type="InterPro" id="IPR004883">
    <property type="entry name" value="LOB"/>
</dbReference>
<comment type="caution">
    <text evidence="4">The sequence shown here is derived from an EMBL/GenBank/DDBJ whole genome shotgun (WGS) entry which is preliminary data.</text>
</comment>
<feature type="region of interest" description="Disordered" evidence="2">
    <location>
        <begin position="1"/>
        <end position="25"/>
    </location>
</feature>
<dbReference type="PANTHER" id="PTHR31301">
    <property type="entry name" value="LOB DOMAIN-CONTAINING PROTEIN 4-RELATED"/>
    <property type="match status" value="1"/>
</dbReference>
<sequence length="271" mass="29918">MGSPSDCTNPDTRSNSPSPAAQNPASDLFTSPPFPACAACKYQRRKCSPNCALAPYFPADQKRHFLNAHRLFGLSKMLKTISKLHDPILRAEAMRSIIFQSNARACDPVGGCYGIILELEAQIRRTLAQLDVVQRQLADCRAAQASNPNPNPNLFLTPMSTPISNDPIPTASGFVYNYPVDSYQNRAIPMQEGNESIQMPLQNFSSLRQLPIRCNAEEGKEPFLNDIDSWNAAISPAVPSRCCSMDESKQLDESVMAQLEEDWKTTASTFD</sequence>
<feature type="domain" description="LOB" evidence="3">
    <location>
        <begin position="35"/>
        <end position="137"/>
    </location>
</feature>
<dbReference type="Proteomes" id="UP000639772">
    <property type="component" value="Chromosome 1"/>
</dbReference>
<protein>
    <recommendedName>
        <fullName evidence="3">LOB domain-containing protein</fullName>
    </recommendedName>
</protein>
<gene>
    <name evidence="4" type="ORF">HPP92_003587</name>
</gene>
<comment type="similarity">
    <text evidence="1">Belongs to the LOB domain-containing protein family.</text>
</comment>
<dbReference type="PROSITE" id="PS50891">
    <property type="entry name" value="LOB"/>
    <property type="match status" value="1"/>
</dbReference>
<evidence type="ECO:0000313" key="5">
    <source>
        <dbReference type="Proteomes" id="UP000639772"/>
    </source>
</evidence>
<name>A0A835VNF1_VANPL</name>
<evidence type="ECO:0000256" key="2">
    <source>
        <dbReference type="SAM" id="MobiDB-lite"/>
    </source>
</evidence>
<proteinExistence type="inferred from homology"/>
<dbReference type="OrthoDB" id="1893065at2759"/>
<reference evidence="4 5" key="1">
    <citation type="journal article" date="2020" name="Nat. Food">
        <title>A phased Vanilla planifolia genome enables genetic improvement of flavour and production.</title>
        <authorList>
            <person name="Hasing T."/>
            <person name="Tang H."/>
            <person name="Brym M."/>
            <person name="Khazi F."/>
            <person name="Huang T."/>
            <person name="Chambers A.H."/>
        </authorList>
    </citation>
    <scope>NUCLEOTIDE SEQUENCE [LARGE SCALE GENOMIC DNA]</scope>
    <source>
        <tissue evidence="4">Leaf</tissue>
    </source>
</reference>
<dbReference type="Pfam" id="PF03195">
    <property type="entry name" value="LOB"/>
    <property type="match status" value="1"/>
</dbReference>
<organism evidence="4 5">
    <name type="scientific">Vanilla planifolia</name>
    <name type="common">Vanilla</name>
    <dbReference type="NCBI Taxonomy" id="51239"/>
    <lineage>
        <taxon>Eukaryota</taxon>
        <taxon>Viridiplantae</taxon>
        <taxon>Streptophyta</taxon>
        <taxon>Embryophyta</taxon>
        <taxon>Tracheophyta</taxon>
        <taxon>Spermatophyta</taxon>
        <taxon>Magnoliopsida</taxon>
        <taxon>Liliopsida</taxon>
        <taxon>Asparagales</taxon>
        <taxon>Orchidaceae</taxon>
        <taxon>Vanilloideae</taxon>
        <taxon>Vanilleae</taxon>
        <taxon>Vanilla</taxon>
    </lineage>
</organism>